<accession>A0A4V1QSY8</accession>
<name>A0A4V1QSY8_9MICO</name>
<dbReference type="Proteomes" id="UP000292881">
    <property type="component" value="Unassembled WGS sequence"/>
</dbReference>
<protein>
    <submittedName>
        <fullName evidence="6">LLM class F420-dependent oxidoreductase</fullName>
    </submittedName>
</protein>
<dbReference type="PANTHER" id="PTHR42847">
    <property type="entry name" value="ALKANESULFONATE MONOOXYGENASE"/>
    <property type="match status" value="1"/>
</dbReference>
<sequence length="311" mass="33983">MSRSLEVCIFTEPQQGASYDEQLAQAQETERLGFDGWFRSDHILHMGPGSPLPGPTDAWTTLAGIARETERIRLGTLVSPVTFRHPGLLAIQVAQVDDMSGGRVELGLGAGWFAAEHAAYGIPFDDRRFDLLEEQLQVVTGLWQTPPGERFSFAGRRYELVDAPALPKPVQSPLPLIMGGGGRTRLPALAARFATEYNRGFSDEDEIAASFARVRAACEAIGRDPDTMRLSVALPTVVATDDASYLARLRAIHADPDTFAEVNVAGTPEVAVEKIRRLVELGADRVYLQLVDERDLDHVELIAAEVLPRLG</sequence>
<reference evidence="6 7" key="1">
    <citation type="submission" date="2019-01" db="EMBL/GenBank/DDBJ databases">
        <authorList>
            <person name="Li J."/>
        </authorList>
    </citation>
    <scope>NUCLEOTIDE SEQUENCE [LARGE SCALE GENOMIC DNA]</scope>
    <source>
        <strain evidence="6 7">CGMCC 4.7180</strain>
    </source>
</reference>
<keyword evidence="3" id="KW-0560">Oxidoreductase</keyword>
<dbReference type="NCBIfam" id="TIGR03560">
    <property type="entry name" value="F420_Rv1855c"/>
    <property type="match status" value="1"/>
</dbReference>
<dbReference type="PANTHER" id="PTHR42847:SF4">
    <property type="entry name" value="ALKANESULFONATE MONOOXYGENASE-RELATED"/>
    <property type="match status" value="1"/>
</dbReference>
<evidence type="ECO:0000313" key="6">
    <source>
        <dbReference type="EMBL" id="RXZ50043.1"/>
    </source>
</evidence>
<keyword evidence="2" id="KW-0288">FMN</keyword>
<dbReference type="AlphaFoldDB" id="A0A4V1QSY8"/>
<comment type="caution">
    <text evidence="6">The sequence shown here is derived from an EMBL/GenBank/DDBJ whole genome shotgun (WGS) entry which is preliminary data.</text>
</comment>
<keyword evidence="7" id="KW-1185">Reference proteome</keyword>
<proteinExistence type="predicted"/>
<evidence type="ECO:0000256" key="4">
    <source>
        <dbReference type="ARBA" id="ARBA00023033"/>
    </source>
</evidence>
<dbReference type="EMBL" id="SDPL01000039">
    <property type="protein sequence ID" value="RXZ50043.1"/>
    <property type="molecule type" value="Genomic_DNA"/>
</dbReference>
<dbReference type="RefSeq" id="WP_129233597.1">
    <property type="nucleotide sequence ID" value="NZ_SDPL01000039.1"/>
</dbReference>
<keyword evidence="1" id="KW-0285">Flavoprotein</keyword>
<dbReference type="GO" id="GO:0008726">
    <property type="term" value="F:alkanesulfonate monooxygenase activity"/>
    <property type="evidence" value="ECO:0007669"/>
    <property type="project" value="TreeGrafter"/>
</dbReference>
<evidence type="ECO:0000256" key="3">
    <source>
        <dbReference type="ARBA" id="ARBA00023002"/>
    </source>
</evidence>
<dbReference type="InterPro" id="IPR036661">
    <property type="entry name" value="Luciferase-like_sf"/>
</dbReference>
<evidence type="ECO:0000259" key="5">
    <source>
        <dbReference type="Pfam" id="PF00296"/>
    </source>
</evidence>
<dbReference type="SUPFAM" id="SSF51679">
    <property type="entry name" value="Bacterial luciferase-like"/>
    <property type="match status" value="1"/>
</dbReference>
<dbReference type="OrthoDB" id="143323at2"/>
<organism evidence="6 7">
    <name type="scientific">Agromyces binzhouensis</name>
    <dbReference type="NCBI Taxonomy" id="1817495"/>
    <lineage>
        <taxon>Bacteria</taxon>
        <taxon>Bacillati</taxon>
        <taxon>Actinomycetota</taxon>
        <taxon>Actinomycetes</taxon>
        <taxon>Micrococcales</taxon>
        <taxon>Microbacteriaceae</taxon>
        <taxon>Agromyces</taxon>
    </lineage>
</organism>
<dbReference type="InterPro" id="IPR019952">
    <property type="entry name" value="F420_OxRdatse_Rv1855c_pred"/>
</dbReference>
<evidence type="ECO:0000313" key="7">
    <source>
        <dbReference type="Proteomes" id="UP000292881"/>
    </source>
</evidence>
<feature type="domain" description="Luciferase-like" evidence="5">
    <location>
        <begin position="11"/>
        <end position="252"/>
    </location>
</feature>
<dbReference type="Gene3D" id="3.20.20.30">
    <property type="entry name" value="Luciferase-like domain"/>
    <property type="match status" value="1"/>
</dbReference>
<dbReference type="InterPro" id="IPR011251">
    <property type="entry name" value="Luciferase-like_dom"/>
</dbReference>
<gene>
    <name evidence="6" type="ORF">ESO86_04035</name>
</gene>
<evidence type="ECO:0000256" key="1">
    <source>
        <dbReference type="ARBA" id="ARBA00022630"/>
    </source>
</evidence>
<keyword evidence="4" id="KW-0503">Monooxygenase</keyword>
<dbReference type="Pfam" id="PF00296">
    <property type="entry name" value="Bac_luciferase"/>
    <property type="match status" value="1"/>
</dbReference>
<dbReference type="GO" id="GO:0046306">
    <property type="term" value="P:alkanesulfonate catabolic process"/>
    <property type="evidence" value="ECO:0007669"/>
    <property type="project" value="TreeGrafter"/>
</dbReference>
<dbReference type="InterPro" id="IPR050172">
    <property type="entry name" value="SsuD_RutA_monooxygenase"/>
</dbReference>
<evidence type="ECO:0000256" key="2">
    <source>
        <dbReference type="ARBA" id="ARBA00022643"/>
    </source>
</evidence>